<proteinExistence type="predicted"/>
<dbReference type="EMBL" id="AZBU02000005">
    <property type="protein sequence ID" value="TKR76573.1"/>
    <property type="molecule type" value="Genomic_DNA"/>
</dbReference>
<sequence length="273" mass="31863">MNSVPTEFYEEVFTTSSQQRLANYAGPVSGKFGSVANRCWTKVYQKGILLIDGKNQDSVFFDSRGNRYTSEEGFCQKYRHLTNLCFTADDQIPPIDKKFVKKFLSEPGKHSLQLYSTIDNAWIEEFASWKKLAHVELKILCDDNVLKLLRKLLDLKQLTELYLEFSDQDSIDLACDFLKQDQFRFLSFREFSKEQLMAIWQIDSKQLSKKTIWWKGQVHLHGKHFTRVVRSFTDTIDYESSDRIVRYFNPDGTSEMNKEAFMAGVTKSIVTFL</sequence>
<protein>
    <recommendedName>
        <fullName evidence="3">F-box associated domain-containing protein</fullName>
    </recommendedName>
</protein>
<evidence type="ECO:0000313" key="1">
    <source>
        <dbReference type="EMBL" id="TKR76573.1"/>
    </source>
</evidence>
<name>A0A4U5N346_STECR</name>
<evidence type="ECO:0000313" key="2">
    <source>
        <dbReference type="Proteomes" id="UP000298663"/>
    </source>
</evidence>
<reference evidence="1 2" key="1">
    <citation type="journal article" date="2015" name="Genome Biol.">
        <title>Comparative genomics of Steinernema reveals deeply conserved gene regulatory networks.</title>
        <authorList>
            <person name="Dillman A.R."/>
            <person name="Macchietto M."/>
            <person name="Porter C.F."/>
            <person name="Rogers A."/>
            <person name="Williams B."/>
            <person name="Antoshechkin I."/>
            <person name="Lee M.M."/>
            <person name="Goodwin Z."/>
            <person name="Lu X."/>
            <person name="Lewis E.E."/>
            <person name="Goodrich-Blair H."/>
            <person name="Stock S.P."/>
            <person name="Adams B.J."/>
            <person name="Sternberg P.W."/>
            <person name="Mortazavi A."/>
        </authorList>
    </citation>
    <scope>NUCLEOTIDE SEQUENCE [LARGE SCALE GENOMIC DNA]</scope>
    <source>
        <strain evidence="1 2">ALL</strain>
    </source>
</reference>
<reference evidence="1 2" key="2">
    <citation type="journal article" date="2019" name="G3 (Bethesda)">
        <title>Hybrid Assembly of the Genome of the Entomopathogenic Nematode Steinernema carpocapsae Identifies the X-Chromosome.</title>
        <authorList>
            <person name="Serra L."/>
            <person name="Macchietto M."/>
            <person name="Macias-Munoz A."/>
            <person name="McGill C.J."/>
            <person name="Rodriguez I.M."/>
            <person name="Rodriguez B."/>
            <person name="Murad R."/>
            <person name="Mortazavi A."/>
        </authorList>
    </citation>
    <scope>NUCLEOTIDE SEQUENCE [LARGE SCALE GENOMIC DNA]</scope>
    <source>
        <strain evidence="1 2">ALL</strain>
    </source>
</reference>
<evidence type="ECO:0008006" key="3">
    <source>
        <dbReference type="Google" id="ProtNLM"/>
    </source>
</evidence>
<accession>A0A4U5N346</accession>
<keyword evidence="2" id="KW-1185">Reference proteome</keyword>
<dbReference type="AlphaFoldDB" id="A0A4U5N346"/>
<dbReference type="Proteomes" id="UP000298663">
    <property type="component" value="Unassembled WGS sequence"/>
</dbReference>
<gene>
    <name evidence="1" type="ORF">L596_017692</name>
</gene>
<organism evidence="1 2">
    <name type="scientific">Steinernema carpocapsae</name>
    <name type="common">Entomopathogenic nematode</name>
    <dbReference type="NCBI Taxonomy" id="34508"/>
    <lineage>
        <taxon>Eukaryota</taxon>
        <taxon>Metazoa</taxon>
        <taxon>Ecdysozoa</taxon>
        <taxon>Nematoda</taxon>
        <taxon>Chromadorea</taxon>
        <taxon>Rhabditida</taxon>
        <taxon>Tylenchina</taxon>
        <taxon>Panagrolaimomorpha</taxon>
        <taxon>Strongyloidoidea</taxon>
        <taxon>Steinernematidae</taxon>
        <taxon>Steinernema</taxon>
    </lineage>
</organism>
<comment type="caution">
    <text evidence="1">The sequence shown here is derived from an EMBL/GenBank/DDBJ whole genome shotgun (WGS) entry which is preliminary data.</text>
</comment>